<proteinExistence type="predicted"/>
<feature type="coiled-coil region" evidence="1">
    <location>
        <begin position="151"/>
        <end position="178"/>
    </location>
</feature>
<keyword evidence="4" id="KW-1185">Reference proteome</keyword>
<feature type="signal peptide" evidence="2">
    <location>
        <begin position="1"/>
        <end position="22"/>
    </location>
</feature>
<organism evidence="3 4">
    <name type="scientific">Pseudazoarcus pumilus</name>
    <dbReference type="NCBI Taxonomy" id="2067960"/>
    <lineage>
        <taxon>Bacteria</taxon>
        <taxon>Pseudomonadati</taxon>
        <taxon>Pseudomonadota</taxon>
        <taxon>Betaproteobacteria</taxon>
        <taxon>Rhodocyclales</taxon>
        <taxon>Zoogloeaceae</taxon>
        <taxon>Pseudazoarcus</taxon>
    </lineage>
</organism>
<feature type="chain" id="PRO_5014447941" description="DUF2799 domain-containing protein" evidence="2">
    <location>
        <begin position="23"/>
        <end position="181"/>
    </location>
</feature>
<dbReference type="Pfam" id="PF10973">
    <property type="entry name" value="DUF2799"/>
    <property type="match status" value="1"/>
</dbReference>
<dbReference type="EMBL" id="CP025682">
    <property type="protein sequence ID" value="AUN93766.1"/>
    <property type="molecule type" value="Genomic_DNA"/>
</dbReference>
<evidence type="ECO:0008006" key="5">
    <source>
        <dbReference type="Google" id="ProtNLM"/>
    </source>
</evidence>
<gene>
    <name evidence="3" type="ORF">C0099_01720</name>
</gene>
<protein>
    <recommendedName>
        <fullName evidence="5">DUF2799 domain-containing protein</fullName>
    </recommendedName>
</protein>
<accession>A0A2I6S3C7</accession>
<evidence type="ECO:0000313" key="3">
    <source>
        <dbReference type="EMBL" id="AUN93766.1"/>
    </source>
</evidence>
<evidence type="ECO:0000256" key="2">
    <source>
        <dbReference type="SAM" id="SignalP"/>
    </source>
</evidence>
<dbReference type="OrthoDB" id="5917215at2"/>
<keyword evidence="1" id="KW-0175">Coiled coil</keyword>
<dbReference type="RefSeq" id="WP_102245840.1">
    <property type="nucleotide sequence ID" value="NZ_CP025682.1"/>
</dbReference>
<dbReference type="Proteomes" id="UP000242205">
    <property type="component" value="Chromosome"/>
</dbReference>
<reference evidence="3 4" key="1">
    <citation type="submission" date="2018-01" db="EMBL/GenBank/DDBJ databases">
        <authorList>
            <person name="Fu G.-Y."/>
        </authorList>
    </citation>
    <scope>NUCLEOTIDE SEQUENCE [LARGE SCALE GENOMIC DNA]</scope>
    <source>
        <strain evidence="3 4">SY39</strain>
    </source>
</reference>
<dbReference type="KEGG" id="atw:C0099_01720"/>
<dbReference type="InterPro" id="IPR021242">
    <property type="entry name" value="DUF2799"/>
</dbReference>
<evidence type="ECO:0000256" key="1">
    <source>
        <dbReference type="SAM" id="Coils"/>
    </source>
</evidence>
<keyword evidence="2" id="KW-0732">Signal</keyword>
<dbReference type="AlphaFoldDB" id="A0A2I6S3C7"/>
<dbReference type="PROSITE" id="PS51257">
    <property type="entry name" value="PROKAR_LIPOPROTEIN"/>
    <property type="match status" value="1"/>
</dbReference>
<name>A0A2I6S3C7_9RHOO</name>
<evidence type="ECO:0000313" key="4">
    <source>
        <dbReference type="Proteomes" id="UP000242205"/>
    </source>
</evidence>
<sequence>MRTALPAALIAALIAGCATIPAEECARTDWHALGMADGRDGHPPSRIERHAEACAQVGIAPDEAAWEAGRRLGLPEYCRLPNAIEHGLAGKRYAGVCDDADFARLHDAARQLADTRREIESVDRDLAWRERQLATSTKLDERDRARLWIDIRALERKRDRLRDDRIDATLRLDRLSRELGL</sequence>